<evidence type="ECO:0000313" key="4">
    <source>
        <dbReference type="Proteomes" id="UP000198669"/>
    </source>
</evidence>
<proteinExistence type="predicted"/>
<dbReference type="KEGG" id="mhaz:BHR79_01410"/>
<evidence type="ECO:0000313" key="3">
    <source>
        <dbReference type="Proteomes" id="UP000186879"/>
    </source>
</evidence>
<dbReference type="InterPro" id="IPR017185">
    <property type="entry name" value="UCP037373_trxn_reg"/>
</dbReference>
<keyword evidence="3" id="KW-1185">Reference proteome</keyword>
<gene>
    <name evidence="1" type="ORF">BHR79_01410</name>
    <name evidence="2" type="ORF">SAMN04515625_0104</name>
</gene>
<organism evidence="1 3">
    <name type="scientific">Methanohalophilus halophilus</name>
    <dbReference type="NCBI Taxonomy" id="2177"/>
    <lineage>
        <taxon>Archaea</taxon>
        <taxon>Methanobacteriati</taxon>
        <taxon>Methanobacteriota</taxon>
        <taxon>Stenosarchaea group</taxon>
        <taxon>Methanomicrobia</taxon>
        <taxon>Methanosarcinales</taxon>
        <taxon>Methanosarcinaceae</taxon>
        <taxon>Methanohalophilus</taxon>
    </lineage>
</organism>
<evidence type="ECO:0000313" key="1">
    <source>
        <dbReference type="EMBL" id="APH38272.1"/>
    </source>
</evidence>
<sequence>MNIPFKLFIGVSMEEDELLSMNENQREIAKLLRRLHLSKPIARTLACLSCGEEVSSRKIESMSQLRQPEVSIAMNFLLKKKGWVKFEEIKRNEGKGRPIKVYKLAVPMDSIIESIEHEILSENQILLENINRLKEFS</sequence>
<dbReference type="Proteomes" id="UP000186879">
    <property type="component" value="Chromosome"/>
</dbReference>
<dbReference type="AlphaFoldDB" id="A0A1L3Q073"/>
<evidence type="ECO:0000313" key="2">
    <source>
        <dbReference type="EMBL" id="SDW00746.1"/>
    </source>
</evidence>
<reference evidence="1 3" key="1">
    <citation type="submission" date="2016-10" db="EMBL/GenBank/DDBJ databases">
        <title>Methanohalophilus halophilus.</title>
        <authorList>
            <person name="L'haridon S."/>
        </authorList>
    </citation>
    <scope>NUCLEOTIDE SEQUENCE [LARGE SCALE GENOMIC DNA]</scope>
    <source>
        <strain evidence="1 3">Z-7982</strain>
    </source>
</reference>
<protein>
    <submittedName>
        <fullName evidence="1 2">Transcriptional regulator</fullName>
    </submittedName>
</protein>
<name>A0A1L3Q073_9EURY</name>
<dbReference type="EMBL" id="CP017921">
    <property type="protein sequence ID" value="APH38272.1"/>
    <property type="molecule type" value="Genomic_DNA"/>
</dbReference>
<dbReference type="STRING" id="2177.BHR79_01410"/>
<dbReference type="EMBL" id="FNMU01000001">
    <property type="protein sequence ID" value="SDW00746.1"/>
    <property type="molecule type" value="Genomic_DNA"/>
</dbReference>
<accession>A0A1L3Q073</accession>
<dbReference type="Proteomes" id="UP000198669">
    <property type="component" value="Unassembled WGS sequence"/>
</dbReference>
<reference evidence="2 4" key="2">
    <citation type="submission" date="2016-10" db="EMBL/GenBank/DDBJ databases">
        <authorList>
            <person name="de Groot N.N."/>
        </authorList>
    </citation>
    <scope>NUCLEOTIDE SEQUENCE [LARGE SCALE GENOMIC DNA]</scope>
    <source>
        <strain evidence="2 4">Z-7982</strain>
    </source>
</reference>
<dbReference type="PIRSF" id="PIRSF037373">
    <property type="entry name" value="UCP037373_trxn_reg"/>
    <property type="match status" value="1"/>
</dbReference>